<dbReference type="OrthoDB" id="9759690at2"/>
<keyword evidence="2" id="KW-0482">Metalloprotease</keyword>
<dbReference type="RefSeq" id="WP_100338043.1">
    <property type="nucleotide sequence ID" value="NZ_PGFA01000003.1"/>
</dbReference>
<name>A0A2M9B5D5_9BACT</name>
<gene>
    <name evidence="2" type="ORF">CLV45_3805</name>
</gene>
<evidence type="ECO:0000313" key="3">
    <source>
        <dbReference type="Proteomes" id="UP000228535"/>
    </source>
</evidence>
<accession>A0A2M9B5D5</accession>
<dbReference type="EMBL" id="PGFA01000003">
    <property type="protein sequence ID" value="PJJ53147.1"/>
    <property type="molecule type" value="Genomic_DNA"/>
</dbReference>
<feature type="transmembrane region" description="Helical" evidence="1">
    <location>
        <begin position="254"/>
        <end position="273"/>
    </location>
</feature>
<dbReference type="GO" id="GO:0008237">
    <property type="term" value="F:metallopeptidase activity"/>
    <property type="evidence" value="ECO:0007669"/>
    <property type="project" value="UniProtKB-KW"/>
</dbReference>
<organism evidence="2 3">
    <name type="scientific">Hymenobacter chitinivorans DSM 11115</name>
    <dbReference type="NCBI Taxonomy" id="1121954"/>
    <lineage>
        <taxon>Bacteria</taxon>
        <taxon>Pseudomonadati</taxon>
        <taxon>Bacteroidota</taxon>
        <taxon>Cytophagia</taxon>
        <taxon>Cytophagales</taxon>
        <taxon>Hymenobacteraceae</taxon>
        <taxon>Hymenobacter</taxon>
    </lineage>
</organism>
<feature type="transmembrane region" description="Helical" evidence="1">
    <location>
        <begin position="193"/>
        <end position="213"/>
    </location>
</feature>
<feature type="transmembrane region" description="Helical" evidence="1">
    <location>
        <begin position="370"/>
        <end position="391"/>
    </location>
</feature>
<keyword evidence="1" id="KW-1133">Transmembrane helix</keyword>
<protein>
    <submittedName>
        <fullName evidence="2">Putative peptide zinc metalloprotease protein</fullName>
    </submittedName>
</protein>
<sequence>MEISKEYVPQLAEQYTYVQFDKNTYVLCIDGITPIKLNVNQLTKSLLEQIDGNRNIEDITYAFNQANEVNFSVEDIVSIFNKQLVGYGIFDTDNLDRIKAQDEYLKLRVTLLPASVVKKVTPFLTFLFNVKLFVVVFISSLLFLAANFLLNIDIQAIYHDSNPKMLGVLISVVYLSLLLHEFGHAAACERFGANSGAIGFGFYAFTPVFYADVTDTWRLKRHQRLIVDFGGIYMQLLMCVLLTGAYYLTHEKSLLYVSFVIGISIAANLNPLLRYDGYWALSDALNISNLKGKSMTALGKFFGMCIGINKNWDHSRRALFLTAYGFVSAGAFIAFAGYMLLFNHHSLLYFPLNLYSFVHRLLFDFQQIDFLWFKSNITKLFVPFVFYYMLIKSIISGVKDKYFADRAPAQPEAVTVGA</sequence>
<keyword evidence="1" id="KW-0812">Transmembrane</keyword>
<feature type="transmembrane region" description="Helical" evidence="1">
    <location>
        <begin position="166"/>
        <end position="187"/>
    </location>
</feature>
<keyword evidence="1" id="KW-0472">Membrane</keyword>
<dbReference type="AlphaFoldDB" id="A0A2M9B5D5"/>
<comment type="caution">
    <text evidence="2">The sequence shown here is derived from an EMBL/GenBank/DDBJ whole genome shotgun (WGS) entry which is preliminary data.</text>
</comment>
<dbReference type="GO" id="GO:0006508">
    <property type="term" value="P:proteolysis"/>
    <property type="evidence" value="ECO:0007669"/>
    <property type="project" value="UniProtKB-KW"/>
</dbReference>
<feature type="transmembrane region" description="Helical" evidence="1">
    <location>
        <begin position="318"/>
        <end position="341"/>
    </location>
</feature>
<feature type="transmembrane region" description="Helical" evidence="1">
    <location>
        <begin position="132"/>
        <end position="154"/>
    </location>
</feature>
<evidence type="ECO:0000256" key="1">
    <source>
        <dbReference type="SAM" id="Phobius"/>
    </source>
</evidence>
<keyword evidence="2" id="KW-0645">Protease</keyword>
<reference evidence="2 3" key="1">
    <citation type="submission" date="2017-11" db="EMBL/GenBank/DDBJ databases">
        <title>Genomic Encyclopedia of Archaeal and Bacterial Type Strains, Phase II (KMG-II): From Individual Species to Whole Genera.</title>
        <authorList>
            <person name="Goeker M."/>
        </authorList>
    </citation>
    <scope>NUCLEOTIDE SEQUENCE [LARGE SCALE GENOMIC DNA]</scope>
    <source>
        <strain evidence="2 3">DSM 11115</strain>
    </source>
</reference>
<evidence type="ECO:0000313" key="2">
    <source>
        <dbReference type="EMBL" id="PJJ53147.1"/>
    </source>
</evidence>
<keyword evidence="3" id="KW-1185">Reference proteome</keyword>
<feature type="transmembrane region" description="Helical" evidence="1">
    <location>
        <begin position="225"/>
        <end position="248"/>
    </location>
</feature>
<dbReference type="Proteomes" id="UP000228535">
    <property type="component" value="Unassembled WGS sequence"/>
</dbReference>
<proteinExistence type="predicted"/>
<keyword evidence="2" id="KW-0378">Hydrolase</keyword>